<feature type="region of interest" description="Disordered" evidence="1">
    <location>
        <begin position="70"/>
        <end position="92"/>
    </location>
</feature>
<evidence type="ECO:0000256" key="2">
    <source>
        <dbReference type="SAM" id="SignalP"/>
    </source>
</evidence>
<feature type="chain" id="PRO_5039844368" evidence="2">
    <location>
        <begin position="21"/>
        <end position="563"/>
    </location>
</feature>
<proteinExistence type="predicted"/>
<feature type="compositionally biased region" description="Acidic residues" evidence="1">
    <location>
        <begin position="417"/>
        <end position="430"/>
    </location>
</feature>
<dbReference type="EMBL" id="JAGRRH010000042">
    <property type="protein sequence ID" value="KAG7339066.1"/>
    <property type="molecule type" value="Genomic_DNA"/>
</dbReference>
<organism evidence="3 5">
    <name type="scientific">Nitzschia inconspicua</name>
    <dbReference type="NCBI Taxonomy" id="303405"/>
    <lineage>
        <taxon>Eukaryota</taxon>
        <taxon>Sar</taxon>
        <taxon>Stramenopiles</taxon>
        <taxon>Ochrophyta</taxon>
        <taxon>Bacillariophyta</taxon>
        <taxon>Bacillariophyceae</taxon>
        <taxon>Bacillariophycidae</taxon>
        <taxon>Bacillariales</taxon>
        <taxon>Bacillariaceae</taxon>
        <taxon>Nitzschia</taxon>
    </lineage>
</organism>
<feature type="compositionally biased region" description="Basic and acidic residues" evidence="1">
    <location>
        <begin position="82"/>
        <end position="92"/>
    </location>
</feature>
<dbReference type="Proteomes" id="UP000693970">
    <property type="component" value="Unassembled WGS sequence"/>
</dbReference>
<gene>
    <name evidence="4" type="ORF">IV203_021516</name>
    <name evidence="3" type="ORF">IV203_022714</name>
</gene>
<feature type="region of interest" description="Disordered" evidence="1">
    <location>
        <begin position="406"/>
        <end position="437"/>
    </location>
</feature>
<reference evidence="3" key="1">
    <citation type="journal article" date="2021" name="Sci. Rep.">
        <title>Diploid genomic architecture of Nitzschia inconspicua, an elite biomass production diatom.</title>
        <authorList>
            <person name="Oliver A."/>
            <person name="Podell S."/>
            <person name="Pinowska A."/>
            <person name="Traller J.C."/>
            <person name="Smith S.R."/>
            <person name="McClure R."/>
            <person name="Beliaev A."/>
            <person name="Bohutskyi P."/>
            <person name="Hill E.A."/>
            <person name="Rabines A."/>
            <person name="Zheng H."/>
            <person name="Allen L.Z."/>
            <person name="Kuo A."/>
            <person name="Grigoriev I.V."/>
            <person name="Allen A.E."/>
            <person name="Hazlebeck D."/>
            <person name="Allen E.E."/>
        </authorList>
    </citation>
    <scope>NUCLEOTIDE SEQUENCE</scope>
    <source>
        <strain evidence="3">Hildebrandi</strain>
    </source>
</reference>
<name>A0A9K3K8V4_9STRA</name>
<keyword evidence="5" id="KW-1185">Reference proteome</keyword>
<evidence type="ECO:0000313" key="5">
    <source>
        <dbReference type="Proteomes" id="UP000693970"/>
    </source>
</evidence>
<evidence type="ECO:0000313" key="3">
    <source>
        <dbReference type="EMBL" id="KAG7339066.1"/>
    </source>
</evidence>
<dbReference type="EMBL" id="JAGRRH010000024">
    <property type="protein sequence ID" value="KAG7343571.1"/>
    <property type="molecule type" value="Genomic_DNA"/>
</dbReference>
<reference evidence="3" key="2">
    <citation type="submission" date="2021-04" db="EMBL/GenBank/DDBJ databases">
        <authorList>
            <person name="Podell S."/>
        </authorList>
    </citation>
    <scope>NUCLEOTIDE SEQUENCE</scope>
    <source>
        <strain evidence="3">Hildebrandi</strain>
    </source>
</reference>
<dbReference type="OrthoDB" id="47855at2759"/>
<dbReference type="AlphaFoldDB" id="A0A9K3K8V4"/>
<keyword evidence="2" id="KW-0732">Signal</keyword>
<evidence type="ECO:0000313" key="4">
    <source>
        <dbReference type="EMBL" id="KAG7343571.1"/>
    </source>
</evidence>
<feature type="signal peptide" evidence="2">
    <location>
        <begin position="1"/>
        <end position="20"/>
    </location>
</feature>
<evidence type="ECO:0000256" key="1">
    <source>
        <dbReference type="SAM" id="MobiDB-lite"/>
    </source>
</evidence>
<accession>A0A9K3K8V4</accession>
<feature type="region of interest" description="Disordered" evidence="1">
    <location>
        <begin position="537"/>
        <end position="563"/>
    </location>
</feature>
<comment type="caution">
    <text evidence="3">The sequence shown here is derived from an EMBL/GenBank/DDBJ whole genome shotgun (WGS) entry which is preliminary data.</text>
</comment>
<feature type="compositionally biased region" description="Polar residues" evidence="1">
    <location>
        <begin position="70"/>
        <end position="81"/>
    </location>
</feature>
<sequence>MGHGCVWFWLLLMVLQLLVGFGSINTTIQCNAFSFQQQQHQHHQQGLHKMSRQWRKATTITTRHPILPSNSVLYVSSPNTNDPHDDDHRQRKRNDDDLTMIFDWTCLFQAERYFIQLGIAAAFTVWPHLQQQCDMEDLDWLYNKLTAISTVLPSPTTTTTTTTQTTTTTSTTAVVYHLSCEYALATRLFIEEQTLDQNHSTGKQGKYAIKYHPRKETTTTTTTNLNNGNYNPGTRPLTVGEVSVNWRDSLRDTLLIKYRIDRKSPLPILQSAVTKILLQHDQQSQPQPFQNPIQTQVPLHLSLYPQVKFALRNTSGKIIIRVQHPLDVPVVVTSLTAERIDFFQKTTTSIIIDNGNNINNNNQQQSQIVLLIGCNTTHTCDCNQDDDDAFNIASNHDILLDVLQCSQSTPSSNSDSKDDDDDEGIGDDDMAGTVPPIPPSSIVWVDPSWYALQPLVPLFGDSIPRFGTNQAKCIVPRCLLSLYVSEWTTPSTTTSTISSVSVRNQHLEAATIHPWTDVLSWETTEQMLLAVNANHEKNTHSHNNKQPWDDNSSNTNNNRMVFQ</sequence>
<feature type="compositionally biased region" description="Polar residues" evidence="1">
    <location>
        <begin position="544"/>
        <end position="563"/>
    </location>
</feature>
<protein>
    <submittedName>
        <fullName evidence="3">Uncharacterized protein</fullName>
    </submittedName>
</protein>